<dbReference type="SUPFAM" id="SSF49854">
    <property type="entry name" value="Spermadhesin, CUB domain"/>
    <property type="match status" value="1"/>
</dbReference>
<dbReference type="InterPro" id="IPR000742">
    <property type="entry name" value="EGF"/>
</dbReference>
<feature type="signal peptide" evidence="9">
    <location>
        <begin position="1"/>
        <end position="20"/>
    </location>
</feature>
<sequence>MTLCCIVFLVVFLSSQGCTAEDITSGRYDMRIVDSIHGSPKLNTNHFRLLSGQKLSQLHQPSEGLNDVEGTYEADMKLKPVQEIEIMNGVHTLDGAGRFKRKVVNNLEYVWPKGIVVFKFNDFANILPNHIKTTVLSAIEKWERTTCLRFREMSEDVKRQVGHSNYVIFSKGPGCSSYVGMANNGPQEITISESCNNVVSVAHEIGHSLGFYHEQSRPDRDYFVNIITENIKPGFEGDFKKYDQQTIETREMYDVGSAMHYGPTWFSKDNTAHTIEPKDKGLLGIMGQRDELSFIDIKTANELYKCNAGCANRLDCKNDGYIGPNCECVCPYPLSGKTCEDVKRGTLGCGGILTGRSGTFTSPNFPNNYTDDADCYWLIQATSKSDITVRFDTFEVEDDGSICRYDWLEIRKYGIGLAGPKFCGNGPSDQIVYSGSALMLHFHSDEHYTFKGFRATYTITPK</sequence>
<evidence type="ECO:0000256" key="9">
    <source>
        <dbReference type="RuleBase" id="RU361183"/>
    </source>
</evidence>
<dbReference type="SUPFAM" id="SSF55486">
    <property type="entry name" value="Metalloproteases ('zincins'), catalytic domain"/>
    <property type="match status" value="1"/>
</dbReference>
<evidence type="ECO:0000256" key="5">
    <source>
        <dbReference type="ARBA" id="ARBA00023049"/>
    </source>
</evidence>
<keyword evidence="2 8" id="KW-0479">Metal-binding</keyword>
<accession>A0ABD3WIA7</accession>
<dbReference type="Pfam" id="PF01400">
    <property type="entry name" value="Astacin"/>
    <property type="match status" value="1"/>
</dbReference>
<evidence type="ECO:0000259" key="11">
    <source>
        <dbReference type="PROSITE" id="PS51864"/>
    </source>
</evidence>
<dbReference type="Pfam" id="PF00431">
    <property type="entry name" value="CUB"/>
    <property type="match status" value="1"/>
</dbReference>
<dbReference type="Gene3D" id="2.60.120.290">
    <property type="entry name" value="Spermadhesin, CUB domain"/>
    <property type="match status" value="1"/>
</dbReference>
<dbReference type="PANTHER" id="PTHR10127:SF780">
    <property type="entry name" value="METALLOENDOPEPTIDASE"/>
    <property type="match status" value="1"/>
</dbReference>
<dbReference type="GO" id="GO:0006508">
    <property type="term" value="P:proteolysis"/>
    <property type="evidence" value="ECO:0007669"/>
    <property type="project" value="UniProtKB-KW"/>
</dbReference>
<dbReference type="GO" id="GO:0008270">
    <property type="term" value="F:zinc ion binding"/>
    <property type="evidence" value="ECO:0007669"/>
    <property type="project" value="UniProtKB-UniRule"/>
</dbReference>
<evidence type="ECO:0000256" key="7">
    <source>
        <dbReference type="PROSITE-ProRule" id="PRU00059"/>
    </source>
</evidence>
<evidence type="ECO:0000256" key="4">
    <source>
        <dbReference type="ARBA" id="ARBA00022833"/>
    </source>
</evidence>
<dbReference type="CDD" id="cd04280">
    <property type="entry name" value="ZnMc_astacin_like"/>
    <property type="match status" value="1"/>
</dbReference>
<keyword evidence="5 8" id="KW-0482">Metalloprotease</keyword>
<protein>
    <recommendedName>
        <fullName evidence="9">Metalloendopeptidase</fullName>
        <ecNumber evidence="9">3.4.24.-</ecNumber>
    </recommendedName>
</protein>
<dbReference type="SMART" id="SM00235">
    <property type="entry name" value="ZnMc"/>
    <property type="match status" value="1"/>
</dbReference>
<feature type="binding site" evidence="8">
    <location>
        <position position="203"/>
    </location>
    <ligand>
        <name>Zn(2+)</name>
        <dbReference type="ChEBI" id="CHEBI:29105"/>
        <note>catalytic</note>
    </ligand>
</feature>
<evidence type="ECO:0000259" key="10">
    <source>
        <dbReference type="PROSITE" id="PS01180"/>
    </source>
</evidence>
<dbReference type="EMBL" id="JBJQND010000006">
    <property type="protein sequence ID" value="KAL3873695.1"/>
    <property type="molecule type" value="Genomic_DNA"/>
</dbReference>
<dbReference type="InterPro" id="IPR024079">
    <property type="entry name" value="MetalloPept_cat_dom_sf"/>
</dbReference>
<dbReference type="FunFam" id="2.60.120.290:FF:000013">
    <property type="entry name" value="Membrane frizzled-related protein"/>
    <property type="match status" value="1"/>
</dbReference>
<dbReference type="GO" id="GO:0004222">
    <property type="term" value="F:metalloendopeptidase activity"/>
    <property type="evidence" value="ECO:0007669"/>
    <property type="project" value="UniProtKB-UniRule"/>
</dbReference>
<dbReference type="EC" id="3.4.24.-" evidence="9"/>
<dbReference type="Proteomes" id="UP001634394">
    <property type="component" value="Unassembled WGS sequence"/>
</dbReference>
<keyword evidence="4 8" id="KW-0862">Zinc</keyword>
<dbReference type="CDD" id="cd00041">
    <property type="entry name" value="CUB"/>
    <property type="match status" value="1"/>
</dbReference>
<dbReference type="InterPro" id="IPR034035">
    <property type="entry name" value="Astacin-like_dom"/>
</dbReference>
<keyword evidence="3 8" id="KW-0378">Hydrolase</keyword>
<name>A0ABD3WIA7_SINWO</name>
<dbReference type="PROSITE" id="PS51864">
    <property type="entry name" value="ASTACIN"/>
    <property type="match status" value="1"/>
</dbReference>
<dbReference type="PROSITE" id="PS01186">
    <property type="entry name" value="EGF_2"/>
    <property type="match status" value="1"/>
</dbReference>
<dbReference type="PANTHER" id="PTHR10127">
    <property type="entry name" value="DISCOIDIN, CUB, EGF, LAMININ , AND ZINC METALLOPROTEASE DOMAIN CONTAINING"/>
    <property type="match status" value="1"/>
</dbReference>
<evidence type="ECO:0000313" key="12">
    <source>
        <dbReference type="EMBL" id="KAL3873695.1"/>
    </source>
</evidence>
<keyword evidence="6" id="KW-1015">Disulfide bond</keyword>
<dbReference type="AlphaFoldDB" id="A0ABD3WIA7"/>
<feature type="active site" evidence="8">
    <location>
        <position position="204"/>
    </location>
</feature>
<reference evidence="12 13" key="1">
    <citation type="submission" date="2024-11" db="EMBL/GenBank/DDBJ databases">
        <title>Chromosome-level genome assembly of the freshwater bivalve Anodonta woodiana.</title>
        <authorList>
            <person name="Chen X."/>
        </authorList>
    </citation>
    <scope>NUCLEOTIDE SEQUENCE [LARGE SCALE GENOMIC DNA]</scope>
    <source>
        <strain evidence="12">MN2024</strain>
        <tissue evidence="12">Gills</tissue>
    </source>
</reference>
<dbReference type="SMART" id="SM00042">
    <property type="entry name" value="CUB"/>
    <property type="match status" value="1"/>
</dbReference>
<dbReference type="InterPro" id="IPR000859">
    <property type="entry name" value="CUB_dom"/>
</dbReference>
<feature type="binding site" evidence="8">
    <location>
        <position position="207"/>
    </location>
    <ligand>
        <name>Zn(2+)</name>
        <dbReference type="ChEBI" id="CHEBI:29105"/>
        <note>catalytic</note>
    </ligand>
</feature>
<keyword evidence="1 8" id="KW-0645">Protease</keyword>
<dbReference type="InterPro" id="IPR006026">
    <property type="entry name" value="Peptidase_Metallo"/>
</dbReference>
<evidence type="ECO:0000256" key="1">
    <source>
        <dbReference type="ARBA" id="ARBA00022670"/>
    </source>
</evidence>
<feature type="domain" description="CUB" evidence="10">
    <location>
        <begin position="349"/>
        <end position="460"/>
    </location>
</feature>
<comment type="cofactor">
    <cofactor evidence="8 9">
        <name>Zn(2+)</name>
        <dbReference type="ChEBI" id="CHEBI:29105"/>
    </cofactor>
    <text evidence="8 9">Binds 1 zinc ion per subunit.</text>
</comment>
<evidence type="ECO:0000256" key="8">
    <source>
        <dbReference type="PROSITE-ProRule" id="PRU01211"/>
    </source>
</evidence>
<gene>
    <name evidence="12" type="ORF">ACJMK2_036785</name>
</gene>
<feature type="binding site" evidence="8">
    <location>
        <position position="213"/>
    </location>
    <ligand>
        <name>Zn(2+)</name>
        <dbReference type="ChEBI" id="CHEBI:29105"/>
        <note>catalytic</note>
    </ligand>
</feature>
<feature type="chain" id="PRO_5044527912" description="Metalloendopeptidase" evidence="9">
    <location>
        <begin position="21"/>
        <end position="462"/>
    </location>
</feature>
<dbReference type="InterPro" id="IPR035914">
    <property type="entry name" value="Sperma_CUB_dom_sf"/>
</dbReference>
<organism evidence="12 13">
    <name type="scientific">Sinanodonta woodiana</name>
    <name type="common">Chinese pond mussel</name>
    <name type="synonym">Anodonta woodiana</name>
    <dbReference type="NCBI Taxonomy" id="1069815"/>
    <lineage>
        <taxon>Eukaryota</taxon>
        <taxon>Metazoa</taxon>
        <taxon>Spiralia</taxon>
        <taxon>Lophotrochozoa</taxon>
        <taxon>Mollusca</taxon>
        <taxon>Bivalvia</taxon>
        <taxon>Autobranchia</taxon>
        <taxon>Heteroconchia</taxon>
        <taxon>Palaeoheterodonta</taxon>
        <taxon>Unionida</taxon>
        <taxon>Unionoidea</taxon>
        <taxon>Unionidae</taxon>
        <taxon>Unioninae</taxon>
        <taxon>Sinanodonta</taxon>
    </lineage>
</organism>
<dbReference type="Gene3D" id="3.40.390.10">
    <property type="entry name" value="Collagenase (Catalytic Domain)"/>
    <property type="match status" value="1"/>
</dbReference>
<dbReference type="PRINTS" id="PR00480">
    <property type="entry name" value="ASTACIN"/>
</dbReference>
<evidence type="ECO:0000256" key="3">
    <source>
        <dbReference type="ARBA" id="ARBA00022801"/>
    </source>
</evidence>
<proteinExistence type="predicted"/>
<comment type="caution">
    <text evidence="7">Lacks conserved residue(s) required for the propagation of feature annotation.</text>
</comment>
<dbReference type="PROSITE" id="PS00022">
    <property type="entry name" value="EGF_1"/>
    <property type="match status" value="1"/>
</dbReference>
<comment type="caution">
    <text evidence="12">The sequence shown here is derived from an EMBL/GenBank/DDBJ whole genome shotgun (WGS) entry which is preliminary data.</text>
</comment>
<keyword evidence="9" id="KW-0732">Signal</keyword>
<dbReference type="InterPro" id="IPR001506">
    <property type="entry name" value="Peptidase_M12A"/>
</dbReference>
<evidence type="ECO:0000313" key="13">
    <source>
        <dbReference type="Proteomes" id="UP001634394"/>
    </source>
</evidence>
<evidence type="ECO:0000256" key="6">
    <source>
        <dbReference type="ARBA" id="ARBA00023157"/>
    </source>
</evidence>
<feature type="domain" description="Peptidase M12A" evidence="11">
    <location>
        <begin position="101"/>
        <end position="307"/>
    </location>
</feature>
<keyword evidence="13" id="KW-1185">Reference proteome</keyword>
<dbReference type="PROSITE" id="PS01180">
    <property type="entry name" value="CUB"/>
    <property type="match status" value="1"/>
</dbReference>
<evidence type="ECO:0000256" key="2">
    <source>
        <dbReference type="ARBA" id="ARBA00022723"/>
    </source>
</evidence>